<sequence>MPLTALVCLEVNPLNVVLGQHGVCHCANFNGDVVAHHMNDRQVLFARSFGGVGLQGLHRVAAADDRCAGRVDHPHEIAAMIAAIEFSSHFKTSHSDQFCGRT</sequence>
<protein>
    <submittedName>
        <fullName evidence="1">Uncharacterized protein</fullName>
    </submittedName>
</protein>
<name>A0A645DSD2_9ZZZZ</name>
<organism evidence="1">
    <name type="scientific">bioreactor metagenome</name>
    <dbReference type="NCBI Taxonomy" id="1076179"/>
    <lineage>
        <taxon>unclassified sequences</taxon>
        <taxon>metagenomes</taxon>
        <taxon>ecological metagenomes</taxon>
    </lineage>
</organism>
<comment type="caution">
    <text evidence="1">The sequence shown here is derived from an EMBL/GenBank/DDBJ whole genome shotgun (WGS) entry which is preliminary data.</text>
</comment>
<evidence type="ECO:0000313" key="1">
    <source>
        <dbReference type="EMBL" id="MPM92165.1"/>
    </source>
</evidence>
<proteinExistence type="predicted"/>
<dbReference type="AlphaFoldDB" id="A0A645DSD2"/>
<gene>
    <name evidence="1" type="ORF">SDC9_139300</name>
</gene>
<reference evidence="1" key="1">
    <citation type="submission" date="2019-08" db="EMBL/GenBank/DDBJ databases">
        <authorList>
            <person name="Kucharzyk K."/>
            <person name="Murdoch R.W."/>
            <person name="Higgins S."/>
            <person name="Loffler F."/>
        </authorList>
    </citation>
    <scope>NUCLEOTIDE SEQUENCE</scope>
</reference>
<accession>A0A645DSD2</accession>
<dbReference type="EMBL" id="VSSQ01039143">
    <property type="protein sequence ID" value="MPM92165.1"/>
    <property type="molecule type" value="Genomic_DNA"/>
</dbReference>